<dbReference type="PANTHER" id="PTHR12732">
    <property type="entry name" value="UNCHARACTERIZED PROTEASOME COMPONENT REGION PCI-CONTAINING"/>
    <property type="match status" value="1"/>
</dbReference>
<organism evidence="1 2">
    <name type="scientific">Cutaneotrichosporon spelunceum</name>
    <dbReference type="NCBI Taxonomy" id="1672016"/>
    <lineage>
        <taxon>Eukaryota</taxon>
        <taxon>Fungi</taxon>
        <taxon>Dikarya</taxon>
        <taxon>Basidiomycota</taxon>
        <taxon>Agaricomycotina</taxon>
        <taxon>Tremellomycetes</taxon>
        <taxon>Trichosporonales</taxon>
        <taxon>Trichosporonaceae</taxon>
        <taxon>Cutaneotrichosporon</taxon>
    </lineage>
</organism>
<dbReference type="GO" id="GO:0003690">
    <property type="term" value="F:double-stranded DNA binding"/>
    <property type="evidence" value="ECO:0007669"/>
    <property type="project" value="InterPro"/>
</dbReference>
<protein>
    <recommendedName>
        <fullName evidence="3">PCI domain-containing protein</fullName>
    </recommendedName>
</protein>
<reference evidence="1" key="1">
    <citation type="journal article" date="2023" name="BMC Genomics">
        <title>Chromosome-level genome assemblies of Cutaneotrichosporon spp. (Trichosporonales, Basidiomycota) reveal imbalanced evolution between nucleotide sequences and chromosome synteny.</title>
        <authorList>
            <person name="Kobayashi Y."/>
            <person name="Kayamori A."/>
            <person name="Aoki K."/>
            <person name="Shiwa Y."/>
            <person name="Matsutani M."/>
            <person name="Fujita N."/>
            <person name="Sugita T."/>
            <person name="Iwasaki W."/>
            <person name="Tanaka N."/>
            <person name="Takashima M."/>
        </authorList>
    </citation>
    <scope>NUCLEOTIDE SEQUENCE</scope>
    <source>
        <strain evidence="1">HIS016</strain>
    </source>
</reference>
<dbReference type="GO" id="GO:0006368">
    <property type="term" value="P:transcription elongation by RNA polymerase II"/>
    <property type="evidence" value="ECO:0007669"/>
    <property type="project" value="TreeGrafter"/>
</dbReference>
<gene>
    <name evidence="1" type="ORF">CspeluHIS016_0306180</name>
</gene>
<name>A0AAD3TUB4_9TREE</name>
<accession>A0AAD3TUB4</accession>
<dbReference type="EMBL" id="BTCM01000003">
    <property type="protein sequence ID" value="GMK56778.1"/>
    <property type="molecule type" value="Genomic_DNA"/>
</dbReference>
<evidence type="ECO:0000313" key="2">
    <source>
        <dbReference type="Proteomes" id="UP001222932"/>
    </source>
</evidence>
<proteinExistence type="predicted"/>
<dbReference type="AlphaFoldDB" id="A0AAD3TUB4"/>
<sequence>MSDILATFYGTVAMAFAVGHGDNLANTVPLSESHPFFWLLHQAVQNSSDTQLSPKVIVRDLNTPGLPQTMKWPIATLLSTVLIFVRDGPGEDEQGTYRAFKNMLSIHSNLHKLYSQDDGAYAFSTPLVLGLCRRVVELGDIAAAASTAPMREPSSPRSIRDAARQALERTMQVASAPVSQDTAEAQYTPADALWPLANLLWRIYAARRLHTQAAELAKTFRNLSPSEEVRLARGVPASALAETCYWRGRLGIVLLDFRLARWWLEKAWALCPDAWQQRRSILIKLVPAALLTGSLPAPGLLEEYSLPVYAALVQAFRTGNVAQWRALVEQHREWLRARQVWLLLFERGEILVWRNLFRHALRAYYDVEPSAPRNRCPTWVFEEAARRAFAGSRELEEDLGLEDVVCVLSSLIDQGLLMGNISYSQRQVVMRPRPDGMGGFPRLKDVTPRRVQAVA</sequence>
<dbReference type="GO" id="GO:0000973">
    <property type="term" value="P:post-transcriptional tethering of RNA polymerase II gene DNA at nuclear periphery"/>
    <property type="evidence" value="ECO:0007669"/>
    <property type="project" value="TreeGrafter"/>
</dbReference>
<evidence type="ECO:0008006" key="3">
    <source>
        <dbReference type="Google" id="ProtNLM"/>
    </source>
</evidence>
<dbReference type="SMART" id="SM00753">
    <property type="entry name" value="PAM"/>
    <property type="match status" value="1"/>
</dbReference>
<keyword evidence="2" id="KW-1185">Reference proteome</keyword>
<dbReference type="GO" id="GO:0016973">
    <property type="term" value="P:poly(A)+ mRNA export from nucleus"/>
    <property type="evidence" value="ECO:0007669"/>
    <property type="project" value="TreeGrafter"/>
</dbReference>
<dbReference type="GO" id="GO:0070390">
    <property type="term" value="C:transcription export complex 2"/>
    <property type="evidence" value="ECO:0007669"/>
    <property type="project" value="TreeGrafter"/>
</dbReference>
<reference evidence="1" key="2">
    <citation type="submission" date="2023-06" db="EMBL/GenBank/DDBJ databases">
        <authorList>
            <person name="Kobayashi Y."/>
            <person name="Kayamori A."/>
            <person name="Aoki K."/>
            <person name="Shiwa Y."/>
            <person name="Fujita N."/>
            <person name="Sugita T."/>
            <person name="Iwasaki W."/>
            <person name="Tanaka N."/>
            <person name="Takashima M."/>
        </authorList>
    </citation>
    <scope>NUCLEOTIDE SEQUENCE</scope>
    <source>
        <strain evidence="1">HIS016</strain>
    </source>
</reference>
<dbReference type="InterPro" id="IPR045114">
    <property type="entry name" value="Csn12-like"/>
</dbReference>
<comment type="caution">
    <text evidence="1">The sequence shown here is derived from an EMBL/GenBank/DDBJ whole genome shotgun (WGS) entry which is preliminary data.</text>
</comment>
<evidence type="ECO:0000313" key="1">
    <source>
        <dbReference type="EMBL" id="GMK56778.1"/>
    </source>
</evidence>
<dbReference type="GO" id="GO:0003723">
    <property type="term" value="F:RNA binding"/>
    <property type="evidence" value="ECO:0007669"/>
    <property type="project" value="InterPro"/>
</dbReference>
<dbReference type="Proteomes" id="UP001222932">
    <property type="component" value="Unassembled WGS sequence"/>
</dbReference>
<dbReference type="PANTHER" id="PTHR12732:SF8">
    <property type="entry name" value="NUCLEAR MRNA EXPORT PROTEIN THP1"/>
    <property type="match status" value="1"/>
</dbReference>